<protein>
    <submittedName>
        <fullName evidence="2">Uncharacterized protein</fullName>
    </submittedName>
</protein>
<evidence type="ECO:0000313" key="2">
    <source>
        <dbReference type="EMBL" id="RPD58893.1"/>
    </source>
</evidence>
<dbReference type="AlphaFoldDB" id="A0A5C2S579"/>
<gene>
    <name evidence="2" type="ORF">L227DRAFT_654308</name>
</gene>
<accession>A0A5C2S579</accession>
<name>A0A5C2S579_9APHY</name>
<dbReference type="Proteomes" id="UP000313359">
    <property type="component" value="Unassembled WGS sequence"/>
</dbReference>
<feature type="region of interest" description="Disordered" evidence="1">
    <location>
        <begin position="1"/>
        <end position="42"/>
    </location>
</feature>
<feature type="region of interest" description="Disordered" evidence="1">
    <location>
        <begin position="153"/>
        <end position="203"/>
    </location>
</feature>
<reference evidence="2" key="1">
    <citation type="journal article" date="2018" name="Genome Biol. Evol.">
        <title>Genomics and development of Lentinus tigrinus, a white-rot wood-decaying mushroom with dimorphic fruiting bodies.</title>
        <authorList>
            <person name="Wu B."/>
            <person name="Xu Z."/>
            <person name="Knudson A."/>
            <person name="Carlson A."/>
            <person name="Chen N."/>
            <person name="Kovaka S."/>
            <person name="LaButti K."/>
            <person name="Lipzen A."/>
            <person name="Pennachio C."/>
            <person name="Riley R."/>
            <person name="Schakwitz W."/>
            <person name="Umezawa K."/>
            <person name="Ohm R.A."/>
            <person name="Grigoriev I.V."/>
            <person name="Nagy L.G."/>
            <person name="Gibbons J."/>
            <person name="Hibbett D."/>
        </authorList>
    </citation>
    <scope>NUCLEOTIDE SEQUENCE [LARGE SCALE GENOMIC DNA]</scope>
    <source>
        <strain evidence="2">ALCF2SS1-6</strain>
    </source>
</reference>
<keyword evidence="3" id="KW-1185">Reference proteome</keyword>
<evidence type="ECO:0000256" key="1">
    <source>
        <dbReference type="SAM" id="MobiDB-lite"/>
    </source>
</evidence>
<organism evidence="2 3">
    <name type="scientific">Lentinus tigrinus ALCF2SS1-6</name>
    <dbReference type="NCBI Taxonomy" id="1328759"/>
    <lineage>
        <taxon>Eukaryota</taxon>
        <taxon>Fungi</taxon>
        <taxon>Dikarya</taxon>
        <taxon>Basidiomycota</taxon>
        <taxon>Agaricomycotina</taxon>
        <taxon>Agaricomycetes</taxon>
        <taxon>Polyporales</taxon>
        <taxon>Polyporaceae</taxon>
        <taxon>Lentinus</taxon>
    </lineage>
</organism>
<feature type="compositionally biased region" description="Low complexity" evidence="1">
    <location>
        <begin position="159"/>
        <end position="180"/>
    </location>
</feature>
<feature type="region of interest" description="Disordered" evidence="1">
    <location>
        <begin position="57"/>
        <end position="95"/>
    </location>
</feature>
<proteinExistence type="predicted"/>
<feature type="compositionally biased region" description="Basic and acidic residues" evidence="1">
    <location>
        <begin position="8"/>
        <end position="23"/>
    </location>
</feature>
<sequence>MQPQEVRVSGRFDVEDTEDRKMPIGEWRWTPPPPSIPQQGQVGSIAEFGPYSDFVGSTGNSAIGSHEQHPWAQMPSGPGPVQQRNAAASTGREASTAMIPTVPDWNALFSEDNEGAVGMFPGSGGNVQPLFIPHANDESYDNPLFPPYPTSTAMPVSRTTPTTSSFHAPTTATSTTAHIPTRPHHSAHQESRGQTGAADGRNIQGFTGIDTRWTHRVFPSTTPPMRVVSALGSSSQPPAQSIPVLFFAQAIRLLRHPRVNKAFAGRMLQAPMPCDRLDRYLLVEDEASVAQGRPDVK</sequence>
<evidence type="ECO:0000313" key="3">
    <source>
        <dbReference type="Proteomes" id="UP000313359"/>
    </source>
</evidence>
<dbReference type="EMBL" id="ML122272">
    <property type="protein sequence ID" value="RPD58893.1"/>
    <property type="molecule type" value="Genomic_DNA"/>
</dbReference>